<dbReference type="AlphaFoldDB" id="A0A1D7QNH4"/>
<dbReference type="InterPro" id="IPR012373">
    <property type="entry name" value="Ferrdict_sens_TM"/>
</dbReference>
<evidence type="ECO:0000313" key="4">
    <source>
        <dbReference type="EMBL" id="AOM80230.1"/>
    </source>
</evidence>
<protein>
    <recommendedName>
        <fullName evidence="6">FecR protein</fullName>
    </recommendedName>
</protein>
<name>A0A1D7QNH4_9SPHI</name>
<dbReference type="InterPro" id="IPR032508">
    <property type="entry name" value="FecR_C"/>
</dbReference>
<accession>A0A1D7QNH4</accession>
<evidence type="ECO:0008006" key="6">
    <source>
        <dbReference type="Google" id="ProtNLM"/>
    </source>
</evidence>
<dbReference type="InterPro" id="IPR006860">
    <property type="entry name" value="FecR"/>
</dbReference>
<keyword evidence="1" id="KW-0472">Membrane</keyword>
<feature type="transmembrane region" description="Helical" evidence="1">
    <location>
        <begin position="84"/>
        <end position="104"/>
    </location>
</feature>
<evidence type="ECO:0000313" key="5">
    <source>
        <dbReference type="Proteomes" id="UP000094313"/>
    </source>
</evidence>
<evidence type="ECO:0000259" key="3">
    <source>
        <dbReference type="Pfam" id="PF16344"/>
    </source>
</evidence>
<dbReference type="KEGG" id="psty:BFS30_25550"/>
<dbReference type="OrthoDB" id="1099963at2"/>
<dbReference type="GO" id="GO:0016989">
    <property type="term" value="F:sigma factor antagonist activity"/>
    <property type="evidence" value="ECO:0007669"/>
    <property type="project" value="TreeGrafter"/>
</dbReference>
<dbReference type="Proteomes" id="UP000094313">
    <property type="component" value="Chromosome"/>
</dbReference>
<dbReference type="EMBL" id="CP017141">
    <property type="protein sequence ID" value="AOM80230.1"/>
    <property type="molecule type" value="Genomic_DNA"/>
</dbReference>
<keyword evidence="1" id="KW-1133">Transmembrane helix</keyword>
<evidence type="ECO:0000256" key="1">
    <source>
        <dbReference type="SAM" id="Phobius"/>
    </source>
</evidence>
<sequence>MNREQVIELIRKYNDGSASKEEIRLVENWFVKQSELRQQEPEDIDYLDVKRQMWLNIGQQIDRPVMESNLNITPAGKSTLRFRLVAAAAVLIIAMTAVFFYSNYKDVNGPQIVKNDINPGKNKAVLTLADGQKISLTDALNGQLAQQAGVTISKTSNGQLIYQAAPNAFNKNKTEYNTIEAPRGGQWQVILPDGSKVFLNASSSLKYPVVFATKERKVELKGEAYFEISHNKKAPFRVMAKGQTVEVLGTHFNIMAYDDEKAVKTTLLSGSVKVSSNVTHATRVNAAEFLILKPGEQSQVSSGNMKLIQDVDLEDVLAWKNGYFKFNENLMSIMTKVSRWYDVEVIYETQPDPDFKFKGEISRDKNISELLNMLDYTGNVHFKIEGRRVIVKK</sequence>
<keyword evidence="1" id="KW-0812">Transmembrane</keyword>
<reference evidence="4 5" key="1">
    <citation type="submission" date="2016-08" db="EMBL/GenBank/DDBJ databases">
        <authorList>
            <person name="Seilhamer J.J."/>
        </authorList>
    </citation>
    <scope>NUCLEOTIDE SEQUENCE [LARGE SCALE GENOMIC DNA]</scope>
    <source>
        <strain evidence="4 5">DX4</strain>
    </source>
</reference>
<gene>
    <name evidence="4" type="ORF">BFS30_25550</name>
</gene>
<organism evidence="4 5">
    <name type="scientific">Pedobacter steynii</name>
    <dbReference type="NCBI Taxonomy" id="430522"/>
    <lineage>
        <taxon>Bacteria</taxon>
        <taxon>Pseudomonadati</taxon>
        <taxon>Bacteroidota</taxon>
        <taxon>Sphingobacteriia</taxon>
        <taxon>Sphingobacteriales</taxon>
        <taxon>Sphingobacteriaceae</taxon>
        <taxon>Pedobacter</taxon>
    </lineage>
</organism>
<dbReference type="Pfam" id="PF04773">
    <property type="entry name" value="FecR"/>
    <property type="match status" value="1"/>
</dbReference>
<feature type="domain" description="Protein FecR C-terminal" evidence="3">
    <location>
        <begin position="327"/>
        <end position="391"/>
    </location>
</feature>
<dbReference type="PANTHER" id="PTHR30273:SF2">
    <property type="entry name" value="PROTEIN FECR"/>
    <property type="match status" value="1"/>
</dbReference>
<evidence type="ECO:0000259" key="2">
    <source>
        <dbReference type="Pfam" id="PF04773"/>
    </source>
</evidence>
<dbReference type="PANTHER" id="PTHR30273">
    <property type="entry name" value="PERIPLASMIC SIGNAL SENSOR AND SIGMA FACTOR ACTIVATOR FECR-RELATED"/>
    <property type="match status" value="1"/>
</dbReference>
<dbReference type="RefSeq" id="WP_069381892.1">
    <property type="nucleotide sequence ID" value="NZ_CP017141.1"/>
</dbReference>
<dbReference type="Gene3D" id="2.60.120.1440">
    <property type="match status" value="1"/>
</dbReference>
<proteinExistence type="predicted"/>
<feature type="domain" description="FecR protein" evidence="2">
    <location>
        <begin position="178"/>
        <end position="273"/>
    </location>
</feature>
<keyword evidence="5" id="KW-1185">Reference proteome</keyword>
<dbReference type="Gene3D" id="3.55.50.30">
    <property type="match status" value="1"/>
</dbReference>
<dbReference type="Pfam" id="PF16344">
    <property type="entry name" value="FecR_C"/>
    <property type="match status" value="1"/>
</dbReference>